<keyword evidence="10" id="KW-1185">Reference proteome</keyword>
<dbReference type="GO" id="GO:0005886">
    <property type="term" value="C:plasma membrane"/>
    <property type="evidence" value="ECO:0007669"/>
    <property type="project" value="TreeGrafter"/>
</dbReference>
<protein>
    <submittedName>
        <fullName evidence="9">Ankyrin repeat-containing At3g12360</fullName>
    </submittedName>
</protein>
<reference evidence="9 10" key="1">
    <citation type="submission" date="2019-12" db="EMBL/GenBank/DDBJ databases">
        <authorList>
            <person name="Alioto T."/>
            <person name="Alioto T."/>
            <person name="Gomez Garrido J."/>
        </authorList>
    </citation>
    <scope>NUCLEOTIDE SEQUENCE [LARGE SCALE GENOMIC DNA]</scope>
</reference>
<dbReference type="PANTHER" id="PTHR24186">
    <property type="entry name" value="PROTEIN PHOSPHATASE 1 REGULATORY SUBUNIT"/>
    <property type="match status" value="1"/>
</dbReference>
<sequence length="215" mass="23561">MAVKGVNSEVVILLLEADAAIVMLPDKFGNMALHVATRKRHSKIVNELLRLPDTHVNALTRDHKTALDIAEDLPLSEESSDIKECLCHYGAVRANESNQPRDELLKTVTGMKKDVHFQLQQSERTNKNVHGIAKELQKLHREGINNATNLVTVVAVLFATVVFAAISTVPVGEKDDGMAVVVHSASFKIFFISNASAFFTSLAVVVVQITLLEAR</sequence>
<evidence type="ECO:0000256" key="7">
    <source>
        <dbReference type="SAM" id="Phobius"/>
    </source>
</evidence>
<keyword evidence="6 7" id="KW-0472">Membrane</keyword>
<dbReference type="Gramene" id="OE9A077855T1">
    <property type="protein sequence ID" value="OE9A077855C1"/>
    <property type="gene ID" value="OE9A077855"/>
</dbReference>
<dbReference type="InterPro" id="IPR036770">
    <property type="entry name" value="Ankyrin_rpt-contain_sf"/>
</dbReference>
<dbReference type="EMBL" id="CACTIH010009144">
    <property type="protein sequence ID" value="CAA3025863.1"/>
    <property type="molecule type" value="Genomic_DNA"/>
</dbReference>
<evidence type="ECO:0000256" key="4">
    <source>
        <dbReference type="ARBA" id="ARBA00022989"/>
    </source>
</evidence>
<name>A0A8S0V2U0_OLEEU</name>
<evidence type="ECO:0000256" key="1">
    <source>
        <dbReference type="ARBA" id="ARBA00004141"/>
    </source>
</evidence>
<dbReference type="Proteomes" id="UP000594638">
    <property type="component" value="Unassembled WGS sequence"/>
</dbReference>
<evidence type="ECO:0000256" key="6">
    <source>
        <dbReference type="ARBA" id="ARBA00023136"/>
    </source>
</evidence>
<accession>A0A8S0V2U0</accession>
<dbReference type="InterPro" id="IPR026961">
    <property type="entry name" value="PGG_dom"/>
</dbReference>
<dbReference type="OrthoDB" id="207120at2759"/>
<keyword evidence="3" id="KW-0677">Repeat</keyword>
<comment type="subcellular location">
    <subcellularLocation>
        <location evidence="1">Membrane</location>
        <topology evidence="1">Multi-pass membrane protein</topology>
    </subcellularLocation>
</comment>
<gene>
    <name evidence="9" type="ORF">OLEA9_A077855</name>
</gene>
<evidence type="ECO:0000313" key="9">
    <source>
        <dbReference type="EMBL" id="CAA3025863.1"/>
    </source>
</evidence>
<keyword evidence="5" id="KW-0040">ANK repeat</keyword>
<dbReference type="Gene3D" id="1.25.40.20">
    <property type="entry name" value="Ankyrin repeat-containing domain"/>
    <property type="match status" value="1"/>
</dbReference>
<comment type="caution">
    <text evidence="9">The sequence shown here is derived from an EMBL/GenBank/DDBJ whole genome shotgun (WGS) entry which is preliminary data.</text>
</comment>
<dbReference type="SUPFAM" id="SSF48403">
    <property type="entry name" value="Ankyrin repeat"/>
    <property type="match status" value="1"/>
</dbReference>
<dbReference type="PANTHER" id="PTHR24186:SF48">
    <property type="entry name" value="ANKYRIN REPEAT-CONTAINING PROTEIN ITN1"/>
    <property type="match status" value="1"/>
</dbReference>
<dbReference type="AlphaFoldDB" id="A0A8S0V2U0"/>
<proteinExistence type="predicted"/>
<dbReference type="Pfam" id="PF13962">
    <property type="entry name" value="PGG"/>
    <property type="match status" value="1"/>
</dbReference>
<keyword evidence="2 7" id="KW-0812">Transmembrane</keyword>
<feature type="transmembrane region" description="Helical" evidence="7">
    <location>
        <begin position="189"/>
        <end position="212"/>
    </location>
</feature>
<feature type="transmembrane region" description="Helical" evidence="7">
    <location>
        <begin position="147"/>
        <end position="169"/>
    </location>
</feature>
<evidence type="ECO:0000256" key="5">
    <source>
        <dbReference type="ARBA" id="ARBA00023043"/>
    </source>
</evidence>
<evidence type="ECO:0000259" key="8">
    <source>
        <dbReference type="Pfam" id="PF13962"/>
    </source>
</evidence>
<evidence type="ECO:0000313" key="10">
    <source>
        <dbReference type="Proteomes" id="UP000594638"/>
    </source>
</evidence>
<feature type="domain" description="PGG" evidence="8">
    <location>
        <begin position="142"/>
        <end position="209"/>
    </location>
</feature>
<organism evidence="9 10">
    <name type="scientific">Olea europaea subsp. europaea</name>
    <dbReference type="NCBI Taxonomy" id="158383"/>
    <lineage>
        <taxon>Eukaryota</taxon>
        <taxon>Viridiplantae</taxon>
        <taxon>Streptophyta</taxon>
        <taxon>Embryophyta</taxon>
        <taxon>Tracheophyta</taxon>
        <taxon>Spermatophyta</taxon>
        <taxon>Magnoliopsida</taxon>
        <taxon>eudicotyledons</taxon>
        <taxon>Gunneridae</taxon>
        <taxon>Pentapetalae</taxon>
        <taxon>asterids</taxon>
        <taxon>lamiids</taxon>
        <taxon>Lamiales</taxon>
        <taxon>Oleaceae</taxon>
        <taxon>Oleeae</taxon>
        <taxon>Olea</taxon>
    </lineage>
</organism>
<evidence type="ECO:0000256" key="3">
    <source>
        <dbReference type="ARBA" id="ARBA00022737"/>
    </source>
</evidence>
<keyword evidence="4 7" id="KW-1133">Transmembrane helix</keyword>
<evidence type="ECO:0000256" key="2">
    <source>
        <dbReference type="ARBA" id="ARBA00022692"/>
    </source>
</evidence>